<evidence type="ECO:0000313" key="2">
    <source>
        <dbReference type="EMBL" id="TBU27571.1"/>
    </source>
</evidence>
<name>A0A4Q9MN18_9APHY</name>
<feature type="compositionally biased region" description="Polar residues" evidence="1">
    <location>
        <begin position="43"/>
        <end position="57"/>
    </location>
</feature>
<sequence>MACFRISLPMTTAGVDLYARPLGPNQLLRCPSPAHVQVHRSAGTPSSLNSSPTPVTSSKREQLDHDWLLIEAGEPATIIQE</sequence>
<accession>A0A4Q9MN18</accession>
<dbReference type="AlphaFoldDB" id="A0A4Q9MN18"/>
<protein>
    <submittedName>
        <fullName evidence="2">Uncharacterized protein</fullName>
    </submittedName>
</protein>
<organism evidence="2">
    <name type="scientific">Dichomitus squalens</name>
    <dbReference type="NCBI Taxonomy" id="114155"/>
    <lineage>
        <taxon>Eukaryota</taxon>
        <taxon>Fungi</taxon>
        <taxon>Dikarya</taxon>
        <taxon>Basidiomycota</taxon>
        <taxon>Agaricomycotina</taxon>
        <taxon>Agaricomycetes</taxon>
        <taxon>Polyporales</taxon>
        <taxon>Polyporaceae</taxon>
        <taxon>Dichomitus</taxon>
    </lineage>
</organism>
<dbReference type="EMBL" id="ML143431">
    <property type="protein sequence ID" value="TBU27571.1"/>
    <property type="molecule type" value="Genomic_DNA"/>
</dbReference>
<evidence type="ECO:0000256" key="1">
    <source>
        <dbReference type="SAM" id="MobiDB-lite"/>
    </source>
</evidence>
<reference evidence="2" key="1">
    <citation type="submission" date="2019-01" db="EMBL/GenBank/DDBJ databases">
        <title>Draft genome sequences of three monokaryotic isolates of the white-rot basidiomycete fungus Dichomitus squalens.</title>
        <authorList>
            <consortium name="DOE Joint Genome Institute"/>
            <person name="Lopez S.C."/>
            <person name="Andreopoulos B."/>
            <person name="Pangilinan J."/>
            <person name="Lipzen A."/>
            <person name="Riley R."/>
            <person name="Ahrendt S."/>
            <person name="Ng V."/>
            <person name="Barry K."/>
            <person name="Daum C."/>
            <person name="Grigoriev I.V."/>
            <person name="Hilden K.S."/>
            <person name="Makela M.R."/>
            <person name="de Vries R.P."/>
        </authorList>
    </citation>
    <scope>NUCLEOTIDE SEQUENCE [LARGE SCALE GENOMIC DNA]</scope>
    <source>
        <strain evidence="2">OM18370.1</strain>
    </source>
</reference>
<proteinExistence type="predicted"/>
<feature type="region of interest" description="Disordered" evidence="1">
    <location>
        <begin position="34"/>
        <end position="64"/>
    </location>
</feature>
<gene>
    <name evidence="2" type="ORF">BD311DRAFT_378679</name>
</gene>
<dbReference type="Proteomes" id="UP000292957">
    <property type="component" value="Unassembled WGS sequence"/>
</dbReference>